<dbReference type="OrthoDB" id="2658151at2"/>
<dbReference type="SUPFAM" id="SSF69304">
    <property type="entry name" value="Tricorn protease N-terminal domain"/>
    <property type="match status" value="1"/>
</dbReference>
<feature type="domain" description="SLH" evidence="2">
    <location>
        <begin position="479"/>
        <end position="539"/>
    </location>
</feature>
<feature type="domain" description="SLH" evidence="2">
    <location>
        <begin position="604"/>
        <end position="664"/>
    </location>
</feature>
<dbReference type="InterPro" id="IPR001119">
    <property type="entry name" value="SLH_dom"/>
</dbReference>
<feature type="chain" id="PRO_5039376789" description="SLH domain-containing protein" evidence="1">
    <location>
        <begin position="20"/>
        <end position="664"/>
    </location>
</feature>
<dbReference type="EMBL" id="CP011114">
    <property type="protein sequence ID" value="AKG36410.1"/>
    <property type="molecule type" value="Genomic_DNA"/>
</dbReference>
<dbReference type="RefSeq" id="WP_046723640.1">
    <property type="nucleotide sequence ID" value="NZ_CP011114.1"/>
</dbReference>
<feature type="signal peptide" evidence="1">
    <location>
        <begin position="1"/>
        <end position="19"/>
    </location>
</feature>
<sequence>MRSVLKKCMVGLLVTGLLAAGTVSSGQPVSAETVYTYKDKLSSFTVEGSNVRISGTHVVWRSRAANYAGQIYYGNTDTGQKLEITSHGKPTDTPVVGVNGKGEPIVVWADKRDQNAGAGNLNWDIYSYNVKTRTESKLNTDVGQHRIPSIDGNYVVWQTNPQYEMYLYDLANGTLKDLGEGRDPIVGKGRIVYKGALDGDLYEYEISSGTSRKLLDLPGTSYVERFVFNGEEILWKQRDLDGNGKYTFLDLGVSNPQPVDLTQPVPPGKTEYAEMSISGGTAAWLEASGDKAIVRSADLATGNLYSLGVITPSQFIGFNGEELALVAGGKLASREIVRSESAASTAGGAALQPEGDLIGPGGGVAASGQAVRLVFEPGTFGKDTRVVLKPSRAVTAPNKAMTWLGVAWTWTSEAKLEKPALLTFELEQAAATADRANRTGIYRYNEDTGKWIYVGGTFDVSWRNIRTQVQEPGLYALFLYEPSFTDMKTHWAKDEVEVLASRWIVNGMNTGRFEPGQSVTRAQFAKMLVEAAGLRGPKQGTSSFKDVPAGHWASDAVEQAAAAGWIKGYEGSLFKPNASITREEMMVMLTNAASLRKEEPSEALNAYADAAKVHSWAQPSVLAAIKSGLIQGSGDRLNPRATCTRAEAAAVIYRWLGKKGEVFQ</sequence>
<organism evidence="3 4">
    <name type="scientific">Paenibacillus durus ATCC 35681</name>
    <dbReference type="NCBI Taxonomy" id="1333534"/>
    <lineage>
        <taxon>Bacteria</taxon>
        <taxon>Bacillati</taxon>
        <taxon>Bacillota</taxon>
        <taxon>Bacilli</taxon>
        <taxon>Bacillales</taxon>
        <taxon>Paenibacillaceae</taxon>
        <taxon>Paenibacillus</taxon>
    </lineage>
</organism>
<accession>A0A0F7FC98</accession>
<dbReference type="AlphaFoldDB" id="A0A0F7FC98"/>
<dbReference type="PROSITE" id="PS51272">
    <property type="entry name" value="SLH"/>
    <property type="match status" value="3"/>
</dbReference>
<dbReference type="Proteomes" id="UP000034189">
    <property type="component" value="Chromosome"/>
</dbReference>
<dbReference type="PANTHER" id="PTHR43308:SF5">
    <property type="entry name" value="S-LAYER PROTEIN _ PEPTIDOGLYCAN ENDO-BETA-N-ACETYLGLUCOSAMINIDASE"/>
    <property type="match status" value="1"/>
</dbReference>
<gene>
    <name evidence="3" type="ORF">VK70_19200</name>
</gene>
<dbReference type="PANTHER" id="PTHR43308">
    <property type="entry name" value="OUTER MEMBRANE PROTEIN ALPHA-RELATED"/>
    <property type="match status" value="1"/>
</dbReference>
<proteinExistence type="predicted"/>
<protein>
    <recommendedName>
        <fullName evidence="2">SLH domain-containing protein</fullName>
    </recommendedName>
</protein>
<dbReference type="HOGENOM" id="CLU_404831_0_0_9"/>
<reference evidence="3 4" key="1">
    <citation type="submission" date="2015-03" db="EMBL/GenBank/DDBJ databases">
        <authorList>
            <person name="Abdul Halim M."/>
        </authorList>
    </citation>
    <scope>NUCLEOTIDE SEQUENCE [LARGE SCALE GENOMIC DNA]</scope>
    <source>
        <strain evidence="3 4">ATCC 35681</strain>
    </source>
</reference>
<evidence type="ECO:0000313" key="4">
    <source>
        <dbReference type="Proteomes" id="UP000034189"/>
    </source>
</evidence>
<dbReference type="InterPro" id="IPR051465">
    <property type="entry name" value="Cell_Envelope_Struct_Comp"/>
</dbReference>
<evidence type="ECO:0000259" key="2">
    <source>
        <dbReference type="PROSITE" id="PS51272"/>
    </source>
</evidence>
<evidence type="ECO:0000256" key="1">
    <source>
        <dbReference type="SAM" id="SignalP"/>
    </source>
</evidence>
<keyword evidence="1" id="KW-0732">Signal</keyword>
<feature type="domain" description="SLH" evidence="2">
    <location>
        <begin position="540"/>
        <end position="603"/>
    </location>
</feature>
<reference evidence="3 4" key="2">
    <citation type="journal article" date="2016" name="Genome Announc.">
        <title>Genome Sequence of a Gram-Positive Diazotroph, Paenibacillus durus Type Strain ATCC 35681.</title>
        <authorList>
            <person name="Halim M.A."/>
            <person name="Rahman A.Y."/>
            <person name="Sim K.S."/>
            <person name="Yam H.C."/>
            <person name="Rahim A.A."/>
            <person name="Ghazali A.H."/>
            <person name="Najimudin N."/>
        </authorList>
    </citation>
    <scope>NUCLEOTIDE SEQUENCE [LARGE SCALE GENOMIC DNA]</scope>
    <source>
        <strain evidence="3 4">ATCC 35681</strain>
    </source>
</reference>
<dbReference type="Pfam" id="PF00395">
    <property type="entry name" value="SLH"/>
    <property type="match status" value="3"/>
</dbReference>
<name>A0A0F7FC98_PAEDU</name>
<dbReference type="PATRIC" id="fig|1333534.5.peg.4222"/>
<evidence type="ECO:0000313" key="3">
    <source>
        <dbReference type="EMBL" id="AKG36410.1"/>
    </source>
</evidence>